<dbReference type="InterPro" id="IPR036928">
    <property type="entry name" value="AS_sf"/>
</dbReference>
<dbReference type="EMBL" id="MELK01000028">
    <property type="protein sequence ID" value="OFW58003.1"/>
    <property type="molecule type" value="Genomic_DNA"/>
</dbReference>
<organism evidence="3 4">
    <name type="scientific">Candidatus Solincola sediminis</name>
    <dbReference type="NCBI Taxonomy" id="1797199"/>
    <lineage>
        <taxon>Bacteria</taxon>
        <taxon>Bacillati</taxon>
        <taxon>Actinomycetota</taxon>
        <taxon>Candidatus Geothermincolia</taxon>
        <taxon>Candidatus Geothermincolales</taxon>
        <taxon>Candidatus Geothermincolaceae</taxon>
        <taxon>Candidatus Solincola</taxon>
    </lineage>
</organism>
<dbReference type="InterPro" id="IPR000120">
    <property type="entry name" value="Amidase"/>
</dbReference>
<name>A0A1F2WMB2_9ACTN</name>
<accession>A0A1F2WMB2</accession>
<reference evidence="3 4" key="1">
    <citation type="journal article" date="2016" name="Nat. Commun.">
        <title>Thousands of microbial genomes shed light on interconnected biogeochemical processes in an aquifer system.</title>
        <authorList>
            <person name="Anantharaman K."/>
            <person name="Brown C.T."/>
            <person name="Hug L.A."/>
            <person name="Sharon I."/>
            <person name="Castelle C.J."/>
            <person name="Probst A.J."/>
            <person name="Thomas B.C."/>
            <person name="Singh A."/>
            <person name="Wilkins M.J."/>
            <person name="Karaoz U."/>
            <person name="Brodie E.L."/>
            <person name="Williams K.H."/>
            <person name="Hubbard S.S."/>
            <person name="Banfield J.F."/>
        </authorList>
    </citation>
    <scope>NUCLEOTIDE SEQUENCE [LARGE SCALE GENOMIC DNA]</scope>
</reference>
<dbReference type="STRING" id="1797197.A2Y75_12310"/>
<dbReference type="PANTHER" id="PTHR11895:SF7">
    <property type="entry name" value="GLUTAMYL-TRNA(GLN) AMIDOTRANSFERASE SUBUNIT A, MITOCHONDRIAL"/>
    <property type="match status" value="1"/>
</dbReference>
<sequence>MNEVEWMSASELINAYQAKEVSPLEVTKHLFDRIEQLNPVLNAFVTLLAESAESQARDAEQAYQKGTARAMEGVPIAVKDNIWSKGIRTTYGSKLYEDFVPDEDAVALERMKGAGAIVLGKTNLPEFGLIGITENPLFGKTANPWDMKRVCGGSSGGSAVAVAAGFCPVAMGNDGAGSIRIPSALCGVFGIKPHFGRIPWYPHIPGFDTLNHEGTITRTVEDAALFLDVAAGPDRRDFASLPAYPGRFSDDMQGSVEGLRIAYSSDLGFALAVDSEVLELTRKAAFTFAELGCQVEEIDDVLPATSEMDFIITMLSEVVASNQERMQEIREVSYKPYMPFLDLAGSFTNFDMAKINFHRYDLWKVVRKIFEGYDLLLTPSTACPAFECQDIGPLGPPSIEGVDVGPAGWVPFTIPFNFTGQPAASVPCGFNSEGLPVGLQIVGDRFREALVLKAAAALERAVPWRQYRPPV</sequence>
<evidence type="ECO:0000313" key="3">
    <source>
        <dbReference type="EMBL" id="OFW58003.1"/>
    </source>
</evidence>
<comment type="caution">
    <text evidence="3">The sequence shown here is derived from an EMBL/GenBank/DDBJ whole genome shotgun (WGS) entry which is preliminary data.</text>
</comment>
<proteinExistence type="inferred from homology"/>
<dbReference type="PROSITE" id="PS00571">
    <property type="entry name" value="AMIDASES"/>
    <property type="match status" value="1"/>
</dbReference>
<dbReference type="SUPFAM" id="SSF75304">
    <property type="entry name" value="Amidase signature (AS) enzymes"/>
    <property type="match status" value="1"/>
</dbReference>
<dbReference type="InterPro" id="IPR023631">
    <property type="entry name" value="Amidase_dom"/>
</dbReference>
<dbReference type="Pfam" id="PF01425">
    <property type="entry name" value="Amidase"/>
    <property type="match status" value="1"/>
</dbReference>
<dbReference type="Gene3D" id="3.90.1300.10">
    <property type="entry name" value="Amidase signature (AS) domain"/>
    <property type="match status" value="1"/>
</dbReference>
<feature type="domain" description="Amidase" evidence="2">
    <location>
        <begin position="25"/>
        <end position="452"/>
    </location>
</feature>
<dbReference type="InterPro" id="IPR020556">
    <property type="entry name" value="Amidase_CS"/>
</dbReference>
<dbReference type="PANTHER" id="PTHR11895">
    <property type="entry name" value="TRANSAMIDASE"/>
    <property type="match status" value="1"/>
</dbReference>
<dbReference type="Proteomes" id="UP000177876">
    <property type="component" value="Unassembled WGS sequence"/>
</dbReference>
<evidence type="ECO:0000259" key="2">
    <source>
        <dbReference type="Pfam" id="PF01425"/>
    </source>
</evidence>
<gene>
    <name evidence="3" type="ORF">A2Y75_12310</name>
</gene>
<protein>
    <recommendedName>
        <fullName evidence="2">Amidase domain-containing protein</fullName>
    </recommendedName>
</protein>
<dbReference type="GO" id="GO:0003824">
    <property type="term" value="F:catalytic activity"/>
    <property type="evidence" value="ECO:0007669"/>
    <property type="project" value="InterPro"/>
</dbReference>
<evidence type="ECO:0000256" key="1">
    <source>
        <dbReference type="ARBA" id="ARBA00009199"/>
    </source>
</evidence>
<comment type="similarity">
    <text evidence="1">Belongs to the amidase family.</text>
</comment>
<evidence type="ECO:0000313" key="4">
    <source>
        <dbReference type="Proteomes" id="UP000177876"/>
    </source>
</evidence>
<dbReference type="AlphaFoldDB" id="A0A1F2WMB2"/>